<evidence type="ECO:0000256" key="15">
    <source>
        <dbReference type="RuleBase" id="RU003346"/>
    </source>
</evidence>
<feature type="transmembrane region" description="Helical" evidence="16">
    <location>
        <begin position="324"/>
        <end position="351"/>
    </location>
</feature>
<evidence type="ECO:0000256" key="5">
    <source>
        <dbReference type="ARBA" id="ARBA00022692"/>
    </source>
</evidence>
<evidence type="ECO:0000256" key="9">
    <source>
        <dbReference type="ARBA" id="ARBA00044648"/>
    </source>
</evidence>
<evidence type="ECO:0000256" key="8">
    <source>
        <dbReference type="ARBA" id="ARBA00044637"/>
    </source>
</evidence>
<dbReference type="GO" id="GO:1904659">
    <property type="term" value="P:D-glucose transmembrane transport"/>
    <property type="evidence" value="ECO:0007669"/>
    <property type="project" value="TreeGrafter"/>
</dbReference>
<evidence type="ECO:0000256" key="11">
    <source>
        <dbReference type="ARBA" id="ARBA00044662"/>
    </source>
</evidence>
<evidence type="ECO:0000259" key="17">
    <source>
        <dbReference type="PROSITE" id="PS50850"/>
    </source>
</evidence>
<dbReference type="PROSITE" id="PS00217">
    <property type="entry name" value="SUGAR_TRANSPORT_2"/>
    <property type="match status" value="1"/>
</dbReference>
<comment type="catalytic activity">
    <reaction evidence="11">
        <text>D-mannose(out) = D-mannose(in)</text>
        <dbReference type="Rhea" id="RHEA:78391"/>
        <dbReference type="ChEBI" id="CHEBI:4208"/>
    </reaction>
    <physiologicalReaction direction="left-to-right" evidence="11">
        <dbReference type="Rhea" id="RHEA:78392"/>
    </physiologicalReaction>
</comment>
<evidence type="ECO:0000256" key="10">
    <source>
        <dbReference type="ARBA" id="ARBA00044656"/>
    </source>
</evidence>
<dbReference type="PANTHER" id="PTHR48023">
    <property type="entry name" value="D-XYLOSE-PROTON SYMPORTER-LIKE 2"/>
    <property type="match status" value="1"/>
</dbReference>
<feature type="transmembrane region" description="Helical" evidence="16">
    <location>
        <begin position="28"/>
        <end position="50"/>
    </location>
</feature>
<evidence type="ECO:0000313" key="18">
    <source>
        <dbReference type="EMBL" id="CAE0373672.1"/>
    </source>
</evidence>
<evidence type="ECO:0000256" key="3">
    <source>
        <dbReference type="ARBA" id="ARBA00011738"/>
    </source>
</evidence>
<dbReference type="InterPro" id="IPR036259">
    <property type="entry name" value="MFS_trans_sf"/>
</dbReference>
<proteinExistence type="inferred from homology"/>
<organism evidence="18">
    <name type="scientific">Aureoumbra lagunensis</name>
    <dbReference type="NCBI Taxonomy" id="44058"/>
    <lineage>
        <taxon>Eukaryota</taxon>
        <taxon>Sar</taxon>
        <taxon>Stramenopiles</taxon>
        <taxon>Ochrophyta</taxon>
        <taxon>Pelagophyceae</taxon>
        <taxon>Pelagomonadales</taxon>
        <taxon>Aureoumbra</taxon>
    </lineage>
</organism>
<evidence type="ECO:0000256" key="13">
    <source>
        <dbReference type="ARBA" id="ARBA00044710"/>
    </source>
</evidence>
<keyword evidence="5 16" id="KW-0812">Transmembrane</keyword>
<feature type="transmembrane region" description="Helical" evidence="16">
    <location>
        <begin position="123"/>
        <end position="141"/>
    </location>
</feature>
<comment type="catalytic activity">
    <reaction evidence="12">
        <text>D-glucosamine(out) = D-glucosamine(in)</text>
        <dbReference type="Rhea" id="RHEA:78423"/>
        <dbReference type="ChEBI" id="CHEBI:58723"/>
    </reaction>
    <physiologicalReaction direction="left-to-right" evidence="12">
        <dbReference type="Rhea" id="RHEA:78424"/>
    </physiologicalReaction>
</comment>
<evidence type="ECO:0000256" key="2">
    <source>
        <dbReference type="ARBA" id="ARBA00010992"/>
    </source>
</evidence>
<name>A0A7S3NPI6_9STRA</name>
<evidence type="ECO:0000256" key="14">
    <source>
        <dbReference type="ARBA" id="ARBA00044780"/>
    </source>
</evidence>
<feature type="domain" description="Major facilitator superfamily (MFS) profile" evidence="17">
    <location>
        <begin position="1"/>
        <end position="416"/>
    </location>
</feature>
<dbReference type="NCBIfam" id="TIGR00879">
    <property type="entry name" value="SP"/>
    <property type="match status" value="1"/>
</dbReference>
<evidence type="ECO:0000256" key="7">
    <source>
        <dbReference type="ARBA" id="ARBA00023136"/>
    </source>
</evidence>
<evidence type="ECO:0000256" key="6">
    <source>
        <dbReference type="ARBA" id="ARBA00022989"/>
    </source>
</evidence>
<gene>
    <name evidence="18" type="ORF">ALAG00032_LOCUS14473</name>
</gene>
<keyword evidence="4 15" id="KW-0813">Transport</keyword>
<dbReference type="InterPro" id="IPR020846">
    <property type="entry name" value="MFS_dom"/>
</dbReference>
<comment type="catalytic activity">
    <reaction evidence="10">
        <text>D-xylose(out) = D-xylose(in)</text>
        <dbReference type="Rhea" id="RHEA:78427"/>
        <dbReference type="ChEBI" id="CHEBI:53455"/>
    </reaction>
    <physiologicalReaction direction="left-to-right" evidence="10">
        <dbReference type="Rhea" id="RHEA:78428"/>
    </physiologicalReaction>
</comment>
<feature type="transmembrane region" description="Helical" evidence="16">
    <location>
        <begin position="392"/>
        <end position="412"/>
    </location>
</feature>
<dbReference type="PROSITE" id="PS50850">
    <property type="entry name" value="MFS"/>
    <property type="match status" value="1"/>
</dbReference>
<dbReference type="InterPro" id="IPR005828">
    <property type="entry name" value="MFS_sugar_transport-like"/>
</dbReference>
<dbReference type="GO" id="GO:0022857">
    <property type="term" value="F:transmembrane transporter activity"/>
    <property type="evidence" value="ECO:0007669"/>
    <property type="project" value="InterPro"/>
</dbReference>
<comment type="subunit">
    <text evidence="3">Homodimer.</text>
</comment>
<dbReference type="PANTHER" id="PTHR48023:SF4">
    <property type="entry name" value="D-XYLOSE-PROTON SYMPORTER-LIKE 2"/>
    <property type="match status" value="1"/>
</dbReference>
<comment type="subcellular location">
    <subcellularLocation>
        <location evidence="1">Membrane</location>
        <topology evidence="1">Multi-pass membrane protein</topology>
    </subcellularLocation>
</comment>
<evidence type="ECO:0000256" key="1">
    <source>
        <dbReference type="ARBA" id="ARBA00004141"/>
    </source>
</evidence>
<evidence type="ECO:0000256" key="12">
    <source>
        <dbReference type="ARBA" id="ARBA00044668"/>
    </source>
</evidence>
<feature type="transmembrane region" description="Helical" evidence="16">
    <location>
        <begin position="300"/>
        <end position="318"/>
    </location>
</feature>
<evidence type="ECO:0000256" key="4">
    <source>
        <dbReference type="ARBA" id="ARBA00022448"/>
    </source>
</evidence>
<dbReference type="GO" id="GO:0016020">
    <property type="term" value="C:membrane"/>
    <property type="evidence" value="ECO:0007669"/>
    <property type="project" value="UniProtKB-SubCell"/>
</dbReference>
<dbReference type="EMBL" id="HBIJ01022187">
    <property type="protein sequence ID" value="CAE0373672.1"/>
    <property type="molecule type" value="Transcribed_RNA"/>
</dbReference>
<dbReference type="SUPFAM" id="SSF103473">
    <property type="entry name" value="MFS general substrate transporter"/>
    <property type="match status" value="1"/>
</dbReference>
<evidence type="ECO:0000256" key="16">
    <source>
        <dbReference type="SAM" id="Phobius"/>
    </source>
</evidence>
<reference evidence="18" key="1">
    <citation type="submission" date="2021-01" db="EMBL/GenBank/DDBJ databases">
        <authorList>
            <person name="Corre E."/>
            <person name="Pelletier E."/>
            <person name="Niang G."/>
            <person name="Scheremetjew M."/>
            <person name="Finn R."/>
            <person name="Kale V."/>
            <person name="Holt S."/>
            <person name="Cochrane G."/>
            <person name="Meng A."/>
            <person name="Brown T."/>
            <person name="Cohen L."/>
        </authorList>
    </citation>
    <scope>NUCLEOTIDE SEQUENCE</scope>
    <source>
        <strain evidence="18">CCMP1510</strain>
    </source>
</reference>
<comment type="similarity">
    <text evidence="2 15">Belongs to the major facilitator superfamily. Sugar transporter (TC 2.A.1.1) family.</text>
</comment>
<feature type="transmembrane region" description="Helical" evidence="16">
    <location>
        <begin position="274"/>
        <end position="293"/>
    </location>
</feature>
<feature type="transmembrane region" description="Helical" evidence="16">
    <location>
        <begin position="363"/>
        <end position="386"/>
    </location>
</feature>
<dbReference type="Gene3D" id="1.20.1250.20">
    <property type="entry name" value="MFS general substrate transporter like domains"/>
    <property type="match status" value="1"/>
</dbReference>
<dbReference type="PROSITE" id="PS00216">
    <property type="entry name" value="SUGAR_TRANSPORT_1"/>
    <property type="match status" value="1"/>
</dbReference>
<dbReference type="PRINTS" id="PR00171">
    <property type="entry name" value="SUGRTRNSPORT"/>
</dbReference>
<dbReference type="InterPro" id="IPR005829">
    <property type="entry name" value="Sugar_transporter_CS"/>
</dbReference>
<sequence length="468" mass="49435">MAYVIGDLESSKYSGTSWYSLVASNATLAGALVAMTTWGAMIGSLLVFYYENPLGRRKEMLISSLCYGTGALLAGSARGSSAVALIWLGLGRAIYGLGVGFAMHGVPSYIAETAPPSVRGALVSAKEAMIVVGMLLGYGLGAALQHSQGGWRLVFYAAVPVSIFYGLGIASLPPSPRWLGLRGASRAAIVSAAKVVTPLIDEDELMAAVSSNSTQNNDTISLIDALQSLVKTGAQRTALKIGLGLVTFQQITGQPSVLYYTATLFDEIGLGNGAVIGVAVWKLFATLCAVAFADSYGRKTLLYIGCSLMAFALLTLTFTTSTNLIYIVLVAMFIYIGGYQVGFGPVVWTLISEIFPMEARGKALSVAVFTNFALNALITLACSPLLAFSPSLTFAMFFILELIAIVFIKYHVPETKGLSLENITKLLEDDYINRGGGSSQQNFSAETSSLLLSKSPGSTNEDGLSFTC</sequence>
<keyword evidence="6 16" id="KW-1133">Transmembrane helix</keyword>
<feature type="transmembrane region" description="Helical" evidence="16">
    <location>
        <begin position="153"/>
        <end position="172"/>
    </location>
</feature>
<dbReference type="InterPro" id="IPR003663">
    <property type="entry name" value="Sugar/inositol_transpt"/>
</dbReference>
<protein>
    <recommendedName>
        <fullName evidence="14">Hexose transporter 1</fullName>
    </recommendedName>
</protein>
<comment type="catalytic activity">
    <reaction evidence="8">
        <text>D-galactose(in) = D-galactose(out)</text>
        <dbReference type="Rhea" id="RHEA:34915"/>
        <dbReference type="ChEBI" id="CHEBI:4139"/>
    </reaction>
    <physiologicalReaction direction="right-to-left" evidence="8">
        <dbReference type="Rhea" id="RHEA:34917"/>
    </physiologicalReaction>
</comment>
<keyword evidence="7 16" id="KW-0472">Membrane</keyword>
<dbReference type="InterPro" id="IPR050820">
    <property type="entry name" value="MFS_Sugar_Transporter"/>
</dbReference>
<feature type="transmembrane region" description="Helical" evidence="16">
    <location>
        <begin position="82"/>
        <end position="103"/>
    </location>
</feature>
<dbReference type="AlphaFoldDB" id="A0A7S3NPI6"/>
<dbReference type="Pfam" id="PF00083">
    <property type="entry name" value="Sugar_tr"/>
    <property type="match status" value="1"/>
</dbReference>
<comment type="catalytic activity">
    <reaction evidence="9">
        <text>D-glucose(out) = D-glucose(in)</text>
        <dbReference type="Rhea" id="RHEA:60376"/>
        <dbReference type="ChEBI" id="CHEBI:4167"/>
    </reaction>
    <physiologicalReaction direction="left-to-right" evidence="9">
        <dbReference type="Rhea" id="RHEA:60377"/>
    </physiologicalReaction>
</comment>
<accession>A0A7S3NPI6</accession>
<comment type="catalytic activity">
    <reaction evidence="13">
        <text>D-fructose(out) = D-fructose(in)</text>
        <dbReference type="Rhea" id="RHEA:60372"/>
        <dbReference type="ChEBI" id="CHEBI:37721"/>
    </reaction>
    <physiologicalReaction direction="left-to-right" evidence="13">
        <dbReference type="Rhea" id="RHEA:60373"/>
    </physiologicalReaction>
</comment>